<accession>A0A6P2CV02</accession>
<sequence>MGWFSNAFVFAQEPHWKALARSGIRCAGIWGYKHRTRDVWLAALPATADENLSPFAMDVPTDFRTDGSVAPHALDRFDKVARALSTQYLDLCVGYVHLTLAVAQRAGVPTFFFAADDEFRDVGCRANPNGLEQFAGKFPDFLVRYGDRRLTVLVPDVESLQSFSAARLERCRRLKDVTVIAHDAPPPPLPSAPPRSRRRIRATSSAGADDLARWGTFYRFPVELWPPAAGAPGEVLGLGTWDVWDGFDDNFEVVFRGPSKASKR</sequence>
<keyword evidence="3" id="KW-1185">Reference proteome</keyword>
<evidence type="ECO:0000313" key="3">
    <source>
        <dbReference type="Proteomes" id="UP000464178"/>
    </source>
</evidence>
<protein>
    <submittedName>
        <fullName evidence="2">Uncharacterized protein</fullName>
    </submittedName>
</protein>
<dbReference type="AlphaFoldDB" id="A0A6P2CV02"/>
<organism evidence="2 3">
    <name type="scientific">Gemmata massiliana</name>
    <dbReference type="NCBI Taxonomy" id="1210884"/>
    <lineage>
        <taxon>Bacteria</taxon>
        <taxon>Pseudomonadati</taxon>
        <taxon>Planctomycetota</taxon>
        <taxon>Planctomycetia</taxon>
        <taxon>Gemmatales</taxon>
        <taxon>Gemmataceae</taxon>
        <taxon>Gemmata</taxon>
    </lineage>
</organism>
<dbReference type="EMBL" id="LR593886">
    <property type="protein sequence ID" value="VTR92196.1"/>
    <property type="molecule type" value="Genomic_DNA"/>
</dbReference>
<dbReference type="RefSeq" id="WP_162667096.1">
    <property type="nucleotide sequence ID" value="NZ_LR593886.1"/>
</dbReference>
<reference evidence="2 3" key="1">
    <citation type="submission" date="2019-05" db="EMBL/GenBank/DDBJ databases">
        <authorList>
            <consortium name="Science for Life Laboratories"/>
        </authorList>
    </citation>
    <scope>NUCLEOTIDE SEQUENCE [LARGE SCALE GENOMIC DNA]</scope>
    <source>
        <strain evidence="2">Soil9</strain>
    </source>
</reference>
<gene>
    <name evidence="2" type="ORF">SOIL9_55180</name>
</gene>
<dbReference type="KEGG" id="gms:SOIL9_55180"/>
<feature type="region of interest" description="Disordered" evidence="1">
    <location>
        <begin position="183"/>
        <end position="204"/>
    </location>
</feature>
<evidence type="ECO:0000313" key="2">
    <source>
        <dbReference type="EMBL" id="VTR92196.1"/>
    </source>
</evidence>
<feature type="compositionally biased region" description="Pro residues" evidence="1">
    <location>
        <begin position="184"/>
        <end position="193"/>
    </location>
</feature>
<name>A0A6P2CV02_9BACT</name>
<evidence type="ECO:0000256" key="1">
    <source>
        <dbReference type="SAM" id="MobiDB-lite"/>
    </source>
</evidence>
<dbReference type="Proteomes" id="UP000464178">
    <property type="component" value="Chromosome"/>
</dbReference>
<proteinExistence type="predicted"/>